<dbReference type="PATRIC" id="fig|1321820.3.peg.632"/>
<dbReference type="GO" id="GO:0003676">
    <property type="term" value="F:nucleic acid binding"/>
    <property type="evidence" value="ECO:0007669"/>
    <property type="project" value="InterPro"/>
</dbReference>
<dbReference type="PANTHER" id="PTHR43542">
    <property type="entry name" value="METHYLTRANSFERASE"/>
    <property type="match status" value="1"/>
</dbReference>
<dbReference type="RefSeq" id="WP_021753287.1">
    <property type="nucleotide sequence ID" value="NZ_KI271856.1"/>
</dbReference>
<accession>U2RZH7</accession>
<reference evidence="3 4" key="1">
    <citation type="submission" date="2013-08" db="EMBL/GenBank/DDBJ databases">
        <authorList>
            <person name="Weinstock G."/>
            <person name="Sodergren E."/>
            <person name="Wylie T."/>
            <person name="Fulton L."/>
            <person name="Fulton R."/>
            <person name="Fronick C."/>
            <person name="O'Laughlin M."/>
            <person name="Godfrey J."/>
            <person name="Miner T."/>
            <person name="Herter B."/>
            <person name="Appelbaum E."/>
            <person name="Cordes M."/>
            <person name="Lek S."/>
            <person name="Wollam A."/>
            <person name="Pepin K.H."/>
            <person name="Palsikar V.B."/>
            <person name="Mitreva M."/>
            <person name="Wilson R.K."/>
        </authorList>
    </citation>
    <scope>NUCLEOTIDE SEQUENCE [LARGE SCALE GENOMIC DNA]</scope>
    <source>
        <strain evidence="3 4">ATCC 700627</strain>
    </source>
</reference>
<dbReference type="AlphaFoldDB" id="U2RZH7"/>
<evidence type="ECO:0000256" key="1">
    <source>
        <dbReference type="ARBA" id="ARBA00022603"/>
    </source>
</evidence>
<dbReference type="InterPro" id="IPR029063">
    <property type="entry name" value="SAM-dependent_MTases_sf"/>
</dbReference>
<keyword evidence="1 3" id="KW-0489">Methyltransferase</keyword>
<dbReference type="eggNOG" id="COG0742">
    <property type="taxonomic scope" value="Bacteria"/>
</dbReference>
<dbReference type="Proteomes" id="UP000016637">
    <property type="component" value="Unassembled WGS sequence"/>
</dbReference>
<protein>
    <submittedName>
        <fullName evidence="3">RNA methyltransferase, RsmD family</fullName>
    </submittedName>
</protein>
<keyword evidence="4" id="KW-1185">Reference proteome</keyword>
<organism evidence="3 4">
    <name type="scientific">Gemella bergeri ATCC 700627</name>
    <dbReference type="NCBI Taxonomy" id="1321820"/>
    <lineage>
        <taxon>Bacteria</taxon>
        <taxon>Bacillati</taxon>
        <taxon>Bacillota</taxon>
        <taxon>Bacilli</taxon>
        <taxon>Bacillales</taxon>
        <taxon>Gemellaceae</taxon>
        <taxon>Gemella</taxon>
    </lineage>
</organism>
<sequence>MRVIAGKYKSIKLNAVEGMNTRPTTDKIKENLFNMIDCHNLKVLDLFGGTGGLGTESLSRGAKHATFIDRSSNAIKIIRSNVEKCKIDKKNYEIYRNDYKRALKIFWKKEEKFDLIFLDPPYNKGLIDCSLQAILENNVCANKCLVVCEKSNTEKITVENEKLEIIKEKQYGITDIIIFEYGERK</sequence>
<gene>
    <name evidence="3" type="ORF">HMPREF1983_00646</name>
</gene>
<dbReference type="PIRSF" id="PIRSF004553">
    <property type="entry name" value="CHP00095"/>
    <property type="match status" value="1"/>
</dbReference>
<name>U2RZH7_9BACL</name>
<dbReference type="EMBL" id="AWVP01000041">
    <property type="protein sequence ID" value="ERK58928.1"/>
    <property type="molecule type" value="Genomic_DNA"/>
</dbReference>
<dbReference type="InterPro" id="IPR002052">
    <property type="entry name" value="DNA_methylase_N6_adenine_CS"/>
</dbReference>
<dbReference type="HOGENOM" id="CLU_075826_0_0_9"/>
<dbReference type="Gene3D" id="3.40.50.150">
    <property type="entry name" value="Vaccinia Virus protein VP39"/>
    <property type="match status" value="1"/>
</dbReference>
<dbReference type="NCBIfam" id="TIGR00095">
    <property type="entry name" value="16S rRNA (guanine(966)-N(2))-methyltransferase RsmD"/>
    <property type="match status" value="1"/>
</dbReference>
<evidence type="ECO:0000313" key="3">
    <source>
        <dbReference type="EMBL" id="ERK58928.1"/>
    </source>
</evidence>
<dbReference type="InterPro" id="IPR004398">
    <property type="entry name" value="RNA_MeTrfase_RsmD"/>
</dbReference>
<dbReference type="GO" id="GO:0031167">
    <property type="term" value="P:rRNA methylation"/>
    <property type="evidence" value="ECO:0007669"/>
    <property type="project" value="InterPro"/>
</dbReference>
<evidence type="ECO:0000256" key="2">
    <source>
        <dbReference type="ARBA" id="ARBA00022679"/>
    </source>
</evidence>
<dbReference type="PROSITE" id="PS00092">
    <property type="entry name" value="N6_MTASE"/>
    <property type="match status" value="1"/>
</dbReference>
<proteinExistence type="predicted"/>
<comment type="caution">
    <text evidence="3">The sequence shown here is derived from an EMBL/GenBank/DDBJ whole genome shotgun (WGS) entry which is preliminary data.</text>
</comment>
<dbReference type="GO" id="GO:0008168">
    <property type="term" value="F:methyltransferase activity"/>
    <property type="evidence" value="ECO:0007669"/>
    <property type="project" value="UniProtKB-KW"/>
</dbReference>
<dbReference type="SUPFAM" id="SSF53335">
    <property type="entry name" value="S-adenosyl-L-methionine-dependent methyltransferases"/>
    <property type="match status" value="1"/>
</dbReference>
<keyword evidence="2 3" id="KW-0808">Transferase</keyword>
<dbReference type="PANTHER" id="PTHR43542:SF1">
    <property type="entry name" value="METHYLTRANSFERASE"/>
    <property type="match status" value="1"/>
</dbReference>
<evidence type="ECO:0000313" key="4">
    <source>
        <dbReference type="Proteomes" id="UP000016637"/>
    </source>
</evidence>
<dbReference type="Pfam" id="PF03602">
    <property type="entry name" value="Cons_hypoth95"/>
    <property type="match status" value="1"/>
</dbReference>